<proteinExistence type="predicted"/>
<keyword evidence="2" id="KW-0732">Signal</keyword>
<feature type="signal peptide" evidence="2">
    <location>
        <begin position="1"/>
        <end position="16"/>
    </location>
</feature>
<dbReference type="RefSeq" id="WP_264487866.1">
    <property type="nucleotide sequence ID" value="NZ_JAPDDT010000005.1"/>
</dbReference>
<evidence type="ECO:0000256" key="1">
    <source>
        <dbReference type="SAM" id="Phobius"/>
    </source>
</evidence>
<evidence type="ECO:0000313" key="3">
    <source>
        <dbReference type="EMBL" id="MCW1923758.1"/>
    </source>
</evidence>
<sequence>MLVLFLLLALVFPAGAWTSRTAEASALGNIGSFIKHFETEKKRLPESWNELEELWGNPLDQTFRLVLPTRRYELFSPPLDLRIHEKLSMRVVAITRKPMWETTRKGNMGRTIALKGPGRYVLYREEDGDLFIRWFDESTIQRLWPSTGQALPVPDQEPERPWVTNARRAIMVKRIGLIVLVILVVAWLAGRIFLKRREATA</sequence>
<evidence type="ECO:0000313" key="4">
    <source>
        <dbReference type="Proteomes" id="UP001320876"/>
    </source>
</evidence>
<evidence type="ECO:0000256" key="2">
    <source>
        <dbReference type="SAM" id="SignalP"/>
    </source>
</evidence>
<accession>A0ABT3GJS7</accession>
<dbReference type="EMBL" id="JAPDDT010000005">
    <property type="protein sequence ID" value="MCW1923758.1"/>
    <property type="molecule type" value="Genomic_DNA"/>
</dbReference>
<organism evidence="3 4">
    <name type="scientific">Luteolibacter arcticus</name>
    <dbReference type="NCBI Taxonomy" id="1581411"/>
    <lineage>
        <taxon>Bacteria</taxon>
        <taxon>Pseudomonadati</taxon>
        <taxon>Verrucomicrobiota</taxon>
        <taxon>Verrucomicrobiia</taxon>
        <taxon>Verrucomicrobiales</taxon>
        <taxon>Verrucomicrobiaceae</taxon>
        <taxon>Luteolibacter</taxon>
    </lineage>
</organism>
<protein>
    <submittedName>
        <fullName evidence="3">Uncharacterized protein</fullName>
    </submittedName>
</protein>
<keyword evidence="1" id="KW-0812">Transmembrane</keyword>
<name>A0ABT3GJS7_9BACT</name>
<feature type="transmembrane region" description="Helical" evidence="1">
    <location>
        <begin position="175"/>
        <end position="194"/>
    </location>
</feature>
<keyword evidence="1" id="KW-1133">Transmembrane helix</keyword>
<reference evidence="3 4" key="1">
    <citation type="submission" date="2022-10" db="EMBL/GenBank/DDBJ databases">
        <title>Luteolibacter arcticus strain CCTCC AB 2014275, whole genome shotgun sequencing project.</title>
        <authorList>
            <person name="Zhao G."/>
            <person name="Shen L."/>
        </authorList>
    </citation>
    <scope>NUCLEOTIDE SEQUENCE [LARGE SCALE GENOMIC DNA]</scope>
    <source>
        <strain evidence="3 4">CCTCC AB 2014275</strain>
    </source>
</reference>
<comment type="caution">
    <text evidence="3">The sequence shown here is derived from an EMBL/GenBank/DDBJ whole genome shotgun (WGS) entry which is preliminary data.</text>
</comment>
<dbReference type="Proteomes" id="UP001320876">
    <property type="component" value="Unassembled WGS sequence"/>
</dbReference>
<keyword evidence="1" id="KW-0472">Membrane</keyword>
<feature type="chain" id="PRO_5045724900" evidence="2">
    <location>
        <begin position="17"/>
        <end position="201"/>
    </location>
</feature>
<keyword evidence="4" id="KW-1185">Reference proteome</keyword>
<gene>
    <name evidence="3" type="ORF">OKA05_14420</name>
</gene>